<proteinExistence type="inferred from homology"/>
<keyword evidence="2" id="KW-0732">Signal</keyword>
<dbReference type="OrthoDB" id="9809583at2"/>
<evidence type="ECO:0000313" key="5">
    <source>
        <dbReference type="Proteomes" id="UP000199580"/>
    </source>
</evidence>
<dbReference type="GO" id="GO:0005975">
    <property type="term" value="P:carbohydrate metabolic process"/>
    <property type="evidence" value="ECO:0007669"/>
    <property type="project" value="InterPro"/>
</dbReference>
<evidence type="ECO:0000256" key="2">
    <source>
        <dbReference type="SAM" id="SignalP"/>
    </source>
</evidence>
<accession>A0A1G8YHD6</accession>
<sequence length="550" mass="59036">MKKYIKRIGILSVLFLALWSCEDTAEFGNLAAPENLVISNTVQGVDSANPNGDGTGIVNFTAEASNAISYKYIFSDGSSASSATGVLQKRFSSNGVNTYQVTVLANGTGGLSISKTIEVTVFSDFSDPVTVEKLTGGSTKTWYWAAAEPGHLGVGQNDANADNNFYPNYYAAAPFEKAGSPTSSCLYDNELKFTLDGNNIKFELNNHGKTFFNKDFLGIVGGSGDDGCYDYNPGGQKNVLLGPSSSVVTQNPLANEETTGTEMTFSDNGFMGYYIGQSTYEILSITDTKMVVRAVMGGNASLAWYHTFSTSPPTQGGGDDYTNLVWSDDFNTDGAPDATKWGYDLGNNNGWGNSELQNYTNTANNVIVQGGSLKITAKAESLGGFNYTSARLKSEGKFDFKYGKVEFRAKLPTGGGTWPALWMLGSNYSTNPWPGCGEIDVMEQKGNVPNVILGTLHYPGHSGGNGNSASTTVPTASSDFHIYKVIWSPNTIKFYVDDTVYHSYTNTSDSPFNANFFLIMNVAMGGTFGGTVAPGFTQSTMEVDYVKVYQ</sequence>
<dbReference type="PANTHER" id="PTHR10963:SF55">
    <property type="entry name" value="GLYCOSIDE HYDROLASE FAMILY 16 PROTEIN"/>
    <property type="match status" value="1"/>
</dbReference>
<evidence type="ECO:0000259" key="3">
    <source>
        <dbReference type="PROSITE" id="PS51762"/>
    </source>
</evidence>
<dbReference type="Proteomes" id="UP000199580">
    <property type="component" value="Unassembled WGS sequence"/>
</dbReference>
<dbReference type="AlphaFoldDB" id="A0A1G8YHD6"/>
<evidence type="ECO:0000256" key="1">
    <source>
        <dbReference type="ARBA" id="ARBA00006865"/>
    </source>
</evidence>
<feature type="signal peptide" evidence="2">
    <location>
        <begin position="1"/>
        <end position="25"/>
    </location>
</feature>
<dbReference type="CDD" id="cd08023">
    <property type="entry name" value="GH16_laminarinase_like"/>
    <property type="match status" value="1"/>
</dbReference>
<dbReference type="SUPFAM" id="SSF49299">
    <property type="entry name" value="PKD domain"/>
    <property type="match status" value="1"/>
</dbReference>
<dbReference type="PROSITE" id="PS51762">
    <property type="entry name" value="GH16_2"/>
    <property type="match status" value="1"/>
</dbReference>
<dbReference type="PANTHER" id="PTHR10963">
    <property type="entry name" value="GLYCOSYL HYDROLASE-RELATED"/>
    <property type="match status" value="1"/>
</dbReference>
<dbReference type="InterPro" id="IPR050546">
    <property type="entry name" value="Glycosyl_Hydrlase_16"/>
</dbReference>
<feature type="domain" description="GH16" evidence="3">
    <location>
        <begin position="306"/>
        <end position="550"/>
    </location>
</feature>
<comment type="similarity">
    <text evidence="1">Belongs to the glycosyl hydrolase 16 family.</text>
</comment>
<gene>
    <name evidence="4" type="ORF">SAMN04487935_2337</name>
</gene>
<name>A0A1G8YHD6_9FLAO</name>
<dbReference type="Pfam" id="PF00722">
    <property type="entry name" value="Glyco_hydro_16"/>
    <property type="match status" value="1"/>
</dbReference>
<dbReference type="STRING" id="1128970.SAMN04487935_2337"/>
<dbReference type="SUPFAM" id="SSF49899">
    <property type="entry name" value="Concanavalin A-like lectins/glucanases"/>
    <property type="match status" value="1"/>
</dbReference>
<reference evidence="4 5" key="1">
    <citation type="submission" date="2016-10" db="EMBL/GenBank/DDBJ databases">
        <authorList>
            <person name="de Groot N.N."/>
        </authorList>
    </citation>
    <scope>NUCLEOTIDE SEQUENCE [LARGE SCALE GENOMIC DNA]</scope>
    <source>
        <strain evidence="4 5">CGMCC 1.10076</strain>
    </source>
</reference>
<keyword evidence="5" id="KW-1185">Reference proteome</keyword>
<dbReference type="Gene3D" id="2.60.40.10">
    <property type="entry name" value="Immunoglobulins"/>
    <property type="match status" value="1"/>
</dbReference>
<protein>
    <submittedName>
        <fullName evidence="4">Beta-glucanase, GH16 family</fullName>
    </submittedName>
</protein>
<dbReference type="InterPro" id="IPR013320">
    <property type="entry name" value="ConA-like_dom_sf"/>
</dbReference>
<evidence type="ECO:0000313" key="4">
    <source>
        <dbReference type="EMBL" id="SDK02309.1"/>
    </source>
</evidence>
<dbReference type="InterPro" id="IPR013783">
    <property type="entry name" value="Ig-like_fold"/>
</dbReference>
<organism evidence="4 5">
    <name type="scientific">Flavobacterium noncentrifugens</name>
    <dbReference type="NCBI Taxonomy" id="1128970"/>
    <lineage>
        <taxon>Bacteria</taxon>
        <taxon>Pseudomonadati</taxon>
        <taxon>Bacteroidota</taxon>
        <taxon>Flavobacteriia</taxon>
        <taxon>Flavobacteriales</taxon>
        <taxon>Flavobacteriaceae</taxon>
        <taxon>Flavobacterium</taxon>
    </lineage>
</organism>
<dbReference type="InterPro" id="IPR035986">
    <property type="entry name" value="PKD_dom_sf"/>
</dbReference>
<dbReference type="RefSeq" id="WP_091395524.1">
    <property type="nucleotide sequence ID" value="NZ_BKAI01000006.1"/>
</dbReference>
<dbReference type="GO" id="GO:0004553">
    <property type="term" value="F:hydrolase activity, hydrolyzing O-glycosyl compounds"/>
    <property type="evidence" value="ECO:0007669"/>
    <property type="project" value="InterPro"/>
</dbReference>
<dbReference type="EMBL" id="FNEZ01000003">
    <property type="protein sequence ID" value="SDK02309.1"/>
    <property type="molecule type" value="Genomic_DNA"/>
</dbReference>
<dbReference type="CDD" id="cd00146">
    <property type="entry name" value="PKD"/>
    <property type="match status" value="1"/>
</dbReference>
<dbReference type="Gene3D" id="2.60.120.200">
    <property type="match status" value="1"/>
</dbReference>
<feature type="chain" id="PRO_5011444044" evidence="2">
    <location>
        <begin position="26"/>
        <end position="550"/>
    </location>
</feature>
<dbReference type="InterPro" id="IPR000757">
    <property type="entry name" value="Beta-glucanase-like"/>
</dbReference>